<dbReference type="EMBL" id="CAUWAG010000012">
    <property type="protein sequence ID" value="CAJ2509199.1"/>
    <property type="molecule type" value="Genomic_DNA"/>
</dbReference>
<keyword evidence="4" id="KW-1185">Reference proteome</keyword>
<evidence type="ECO:0000313" key="4">
    <source>
        <dbReference type="Proteomes" id="UP001295740"/>
    </source>
</evidence>
<keyword evidence="2" id="KW-0732">Signal</keyword>
<proteinExistence type="predicted"/>
<accession>A0AAI8YLK7</accession>
<organism evidence="3 4">
    <name type="scientific">Anthostomella pinea</name>
    <dbReference type="NCBI Taxonomy" id="933095"/>
    <lineage>
        <taxon>Eukaryota</taxon>
        <taxon>Fungi</taxon>
        <taxon>Dikarya</taxon>
        <taxon>Ascomycota</taxon>
        <taxon>Pezizomycotina</taxon>
        <taxon>Sordariomycetes</taxon>
        <taxon>Xylariomycetidae</taxon>
        <taxon>Xylariales</taxon>
        <taxon>Xylariaceae</taxon>
        <taxon>Anthostomella</taxon>
    </lineage>
</organism>
<sequence length="175" mass="17668">MKTSVASALVSAFLTTGAIAKIPSAINDDGPYGIPAASSLSAPPIMPEHSHHPGGGPGGPGPHGGEDGHGHPEHGGQWGHGPWASSSLPPSAVPSAAPTGPPGPHHFPLSILPRRHGGPATFITVTSSSAAASASAAPSHHPNPRQPCQNDDDCRCATDMVRREPKCVKNEQGVK</sequence>
<protein>
    <submittedName>
        <fullName evidence="3">Uu.00g142250.m01.CDS01</fullName>
    </submittedName>
</protein>
<feature type="compositionally biased region" description="Low complexity" evidence="1">
    <location>
        <begin position="127"/>
        <end position="140"/>
    </location>
</feature>
<dbReference type="AlphaFoldDB" id="A0AAI8YLK7"/>
<reference evidence="3" key="1">
    <citation type="submission" date="2023-10" db="EMBL/GenBank/DDBJ databases">
        <authorList>
            <person name="Hackl T."/>
        </authorList>
    </citation>
    <scope>NUCLEOTIDE SEQUENCE</scope>
</reference>
<feature type="signal peptide" evidence="2">
    <location>
        <begin position="1"/>
        <end position="20"/>
    </location>
</feature>
<comment type="caution">
    <text evidence="3">The sequence shown here is derived from an EMBL/GenBank/DDBJ whole genome shotgun (WGS) entry which is preliminary data.</text>
</comment>
<name>A0AAI8YLK7_9PEZI</name>
<feature type="chain" id="PRO_5042583186" evidence="2">
    <location>
        <begin position="21"/>
        <end position="175"/>
    </location>
</feature>
<feature type="compositionally biased region" description="Low complexity" evidence="1">
    <location>
        <begin position="81"/>
        <end position="98"/>
    </location>
</feature>
<gene>
    <name evidence="3" type="ORF">KHLLAP_LOCUS9667</name>
</gene>
<evidence type="ECO:0000256" key="2">
    <source>
        <dbReference type="SAM" id="SignalP"/>
    </source>
</evidence>
<feature type="region of interest" description="Disordered" evidence="1">
    <location>
        <begin position="37"/>
        <end position="153"/>
    </location>
</feature>
<feature type="compositionally biased region" description="Gly residues" evidence="1">
    <location>
        <begin position="53"/>
        <end position="63"/>
    </location>
</feature>
<feature type="compositionally biased region" description="Basic and acidic residues" evidence="1">
    <location>
        <begin position="64"/>
        <end position="74"/>
    </location>
</feature>
<evidence type="ECO:0000313" key="3">
    <source>
        <dbReference type="EMBL" id="CAJ2509199.1"/>
    </source>
</evidence>
<dbReference type="Proteomes" id="UP001295740">
    <property type="component" value="Unassembled WGS sequence"/>
</dbReference>
<evidence type="ECO:0000256" key="1">
    <source>
        <dbReference type="SAM" id="MobiDB-lite"/>
    </source>
</evidence>